<feature type="region of interest" description="Disordered" evidence="1">
    <location>
        <begin position="1"/>
        <end position="31"/>
    </location>
</feature>
<name>F4WQB8_ACREC</name>
<organism evidence="3">
    <name type="scientific">Acromyrmex echinatior</name>
    <name type="common">Panamanian leafcutter ant</name>
    <name type="synonym">Acromyrmex octospinosus echinatior</name>
    <dbReference type="NCBI Taxonomy" id="103372"/>
    <lineage>
        <taxon>Eukaryota</taxon>
        <taxon>Metazoa</taxon>
        <taxon>Ecdysozoa</taxon>
        <taxon>Arthropoda</taxon>
        <taxon>Hexapoda</taxon>
        <taxon>Insecta</taxon>
        <taxon>Pterygota</taxon>
        <taxon>Neoptera</taxon>
        <taxon>Endopterygota</taxon>
        <taxon>Hymenoptera</taxon>
        <taxon>Apocrita</taxon>
        <taxon>Aculeata</taxon>
        <taxon>Formicoidea</taxon>
        <taxon>Formicidae</taxon>
        <taxon>Myrmicinae</taxon>
        <taxon>Acromyrmex</taxon>
    </lineage>
</organism>
<protein>
    <submittedName>
        <fullName evidence="2">Uncharacterized protein</fullName>
    </submittedName>
</protein>
<evidence type="ECO:0000313" key="3">
    <source>
        <dbReference type="Proteomes" id="UP000007755"/>
    </source>
</evidence>
<reference evidence="2" key="1">
    <citation type="submission" date="2011-02" db="EMBL/GenBank/DDBJ databases">
        <title>The genome of the leaf-cutting ant Acromyrmex echinatior suggests key adaptations to social evolution and fungus farming.</title>
        <authorList>
            <person name="Nygaard S."/>
            <person name="Zhang G."/>
        </authorList>
    </citation>
    <scope>NUCLEOTIDE SEQUENCE</scope>
</reference>
<gene>
    <name evidence="2" type="ORF">G5I_08007</name>
</gene>
<dbReference type="InParanoid" id="F4WQB8"/>
<dbReference type="AlphaFoldDB" id="F4WQB8"/>
<feature type="compositionally biased region" description="Basic and acidic residues" evidence="1">
    <location>
        <begin position="1"/>
        <end position="12"/>
    </location>
</feature>
<proteinExistence type="predicted"/>
<accession>F4WQB8</accession>
<dbReference type="EMBL" id="GL888269">
    <property type="protein sequence ID" value="EGI63601.1"/>
    <property type="molecule type" value="Genomic_DNA"/>
</dbReference>
<evidence type="ECO:0000313" key="2">
    <source>
        <dbReference type="EMBL" id="EGI63601.1"/>
    </source>
</evidence>
<keyword evidence="3" id="KW-1185">Reference proteome</keyword>
<sequence>MNLEGSRDREIAEEGEGNGGGGERLPDRRRAEIAARRKLRGRSIEGRNINSSRKLSLSRLHFPPFIFEIAMPSDIPYNFRQSSSRDDTITSPMIYDQSLLREGKRKEAIYEQ</sequence>
<evidence type="ECO:0000256" key="1">
    <source>
        <dbReference type="SAM" id="MobiDB-lite"/>
    </source>
</evidence>
<dbReference type="Proteomes" id="UP000007755">
    <property type="component" value="Unassembled WGS sequence"/>
</dbReference>